<evidence type="ECO:0000313" key="2">
    <source>
        <dbReference type="Proteomes" id="UP000262583"/>
    </source>
</evidence>
<proteinExistence type="predicted"/>
<gene>
    <name evidence="1" type="ORF">BRCON_1839</name>
</gene>
<name>A0A2Z4Y6K1_SUMC1</name>
<sequence>MRKPPRESFHEWNEMNSEHGRNVFGLYMCPFSLAMIEPLRNAQLTKPLFGFVTIAGA</sequence>
<dbReference type="AlphaFoldDB" id="A0A2Z4Y6K1"/>
<evidence type="ECO:0000313" key="1">
    <source>
        <dbReference type="EMBL" id="AXA36616.1"/>
    </source>
</evidence>
<dbReference type="KEGG" id="schv:BRCON_1839"/>
<reference evidence="1 2" key="1">
    <citation type="submission" date="2018-05" db="EMBL/GenBank/DDBJ databases">
        <title>A metagenomic window into the 2 km-deep terrestrial subsurface aquifer revealed taxonomically and functionally diverse microbial community comprising novel uncultured bacterial lineages.</title>
        <authorList>
            <person name="Kadnikov V.V."/>
            <person name="Mardanov A.V."/>
            <person name="Beletsky A.V."/>
            <person name="Banks D."/>
            <person name="Pimenov N.V."/>
            <person name="Frank Y.A."/>
            <person name="Karnachuk O.V."/>
            <person name="Ravin N.V."/>
        </authorList>
    </citation>
    <scope>NUCLEOTIDE SEQUENCE [LARGE SCALE GENOMIC DNA]</scope>
    <source>
        <strain evidence="1">BY</strain>
    </source>
</reference>
<protein>
    <submittedName>
        <fullName evidence="1">Uncharacterized protein</fullName>
    </submittedName>
</protein>
<accession>A0A2Z4Y6K1</accession>
<dbReference type="Proteomes" id="UP000262583">
    <property type="component" value="Chromosome"/>
</dbReference>
<organism evidence="1 2">
    <name type="scientific">Sumerlaea chitinivorans</name>
    <dbReference type="NCBI Taxonomy" id="2250252"/>
    <lineage>
        <taxon>Bacteria</taxon>
        <taxon>Candidatus Sumerlaeota</taxon>
        <taxon>Candidatus Sumerlaeia</taxon>
        <taxon>Candidatus Sumerlaeales</taxon>
        <taxon>Candidatus Sumerlaeaceae</taxon>
        <taxon>Candidatus Sumerlaea</taxon>
    </lineage>
</organism>
<dbReference type="EMBL" id="CP030759">
    <property type="protein sequence ID" value="AXA36616.1"/>
    <property type="molecule type" value="Genomic_DNA"/>
</dbReference>